<dbReference type="AlphaFoldDB" id="A0AAV7U4W9"/>
<sequence>MRRSCRTRGLRFQPFPRGPSMLSALHRCCRRSGSHGSRKEAATECRRPPHPPERERRSLVDCQSERIQVAE</sequence>
<comment type="caution">
    <text evidence="2">The sequence shown here is derived from an EMBL/GenBank/DDBJ whole genome shotgun (WGS) entry which is preliminary data.</text>
</comment>
<feature type="compositionally biased region" description="Basic and acidic residues" evidence="1">
    <location>
        <begin position="37"/>
        <end position="59"/>
    </location>
</feature>
<keyword evidence="3" id="KW-1185">Reference proteome</keyword>
<dbReference type="EMBL" id="JANPWB010000006">
    <property type="protein sequence ID" value="KAJ1182828.1"/>
    <property type="molecule type" value="Genomic_DNA"/>
</dbReference>
<evidence type="ECO:0000313" key="3">
    <source>
        <dbReference type="Proteomes" id="UP001066276"/>
    </source>
</evidence>
<gene>
    <name evidence="2" type="ORF">NDU88_008005</name>
</gene>
<evidence type="ECO:0000313" key="2">
    <source>
        <dbReference type="EMBL" id="KAJ1182828.1"/>
    </source>
</evidence>
<feature type="region of interest" description="Disordered" evidence="1">
    <location>
        <begin position="31"/>
        <end position="71"/>
    </location>
</feature>
<dbReference type="Proteomes" id="UP001066276">
    <property type="component" value="Chromosome 3_2"/>
</dbReference>
<accession>A0AAV7U4W9</accession>
<reference evidence="2" key="1">
    <citation type="journal article" date="2022" name="bioRxiv">
        <title>Sequencing and chromosome-scale assembly of the giantPleurodeles waltlgenome.</title>
        <authorList>
            <person name="Brown T."/>
            <person name="Elewa A."/>
            <person name="Iarovenko S."/>
            <person name="Subramanian E."/>
            <person name="Araus A.J."/>
            <person name="Petzold A."/>
            <person name="Susuki M."/>
            <person name="Suzuki K.-i.T."/>
            <person name="Hayashi T."/>
            <person name="Toyoda A."/>
            <person name="Oliveira C."/>
            <person name="Osipova E."/>
            <person name="Leigh N.D."/>
            <person name="Simon A."/>
            <person name="Yun M.H."/>
        </authorList>
    </citation>
    <scope>NUCLEOTIDE SEQUENCE</scope>
    <source>
        <strain evidence="2">20211129_DDA</strain>
        <tissue evidence="2">Liver</tissue>
    </source>
</reference>
<name>A0AAV7U4W9_PLEWA</name>
<evidence type="ECO:0000256" key="1">
    <source>
        <dbReference type="SAM" id="MobiDB-lite"/>
    </source>
</evidence>
<proteinExistence type="predicted"/>
<organism evidence="2 3">
    <name type="scientific">Pleurodeles waltl</name>
    <name type="common">Iberian ribbed newt</name>
    <dbReference type="NCBI Taxonomy" id="8319"/>
    <lineage>
        <taxon>Eukaryota</taxon>
        <taxon>Metazoa</taxon>
        <taxon>Chordata</taxon>
        <taxon>Craniata</taxon>
        <taxon>Vertebrata</taxon>
        <taxon>Euteleostomi</taxon>
        <taxon>Amphibia</taxon>
        <taxon>Batrachia</taxon>
        <taxon>Caudata</taxon>
        <taxon>Salamandroidea</taxon>
        <taxon>Salamandridae</taxon>
        <taxon>Pleurodelinae</taxon>
        <taxon>Pleurodeles</taxon>
    </lineage>
</organism>
<protein>
    <submittedName>
        <fullName evidence="2">Uncharacterized protein</fullName>
    </submittedName>
</protein>